<dbReference type="Proteomes" id="UP000558113">
    <property type="component" value="Unassembled WGS sequence"/>
</dbReference>
<evidence type="ECO:0000313" key="2">
    <source>
        <dbReference type="EMBL" id="NBC73579.1"/>
    </source>
</evidence>
<dbReference type="InterPro" id="IPR004360">
    <property type="entry name" value="Glyas_Fos-R_dOase_dom"/>
</dbReference>
<dbReference type="OrthoDB" id="291991at2"/>
<evidence type="ECO:0000259" key="1">
    <source>
        <dbReference type="PROSITE" id="PS51819"/>
    </source>
</evidence>
<organism evidence="2 3">
    <name type="scientific">Paenibacillus sacheonensis</name>
    <dbReference type="NCBI Taxonomy" id="742054"/>
    <lineage>
        <taxon>Bacteria</taxon>
        <taxon>Bacillati</taxon>
        <taxon>Bacillota</taxon>
        <taxon>Bacilli</taxon>
        <taxon>Bacillales</taxon>
        <taxon>Paenibacillaceae</taxon>
        <taxon>Paenibacillus</taxon>
    </lineage>
</organism>
<dbReference type="AlphaFoldDB" id="A0A7X5C5P1"/>
<reference evidence="2 3" key="1">
    <citation type="submission" date="2020-01" db="EMBL/GenBank/DDBJ databases">
        <title>Paenibacillus soybeanensis sp. nov. isolated from the nodules of soybean (Glycine max(L.) Merr).</title>
        <authorList>
            <person name="Wang H."/>
        </authorList>
    </citation>
    <scope>NUCLEOTIDE SEQUENCE [LARGE SCALE GENOMIC DNA]</scope>
    <source>
        <strain evidence="2 3">DSM 23054</strain>
    </source>
</reference>
<proteinExistence type="predicted"/>
<protein>
    <recommendedName>
        <fullName evidence="1">VOC domain-containing protein</fullName>
    </recommendedName>
</protein>
<feature type="domain" description="VOC" evidence="1">
    <location>
        <begin position="5"/>
        <end position="124"/>
    </location>
</feature>
<sequence>MVELKSSYLGIPVDNLESAVEWYGKHFGFKVIKVDPIFVELLTESGVRICLSKHDPAVNSHIDLPTGPFPVQGFIVSDAEAVYQELRDNGVLDSSLIIKGNHSRFVIQTETLSKYGVYRRVITR</sequence>
<dbReference type="PROSITE" id="PS51819">
    <property type="entry name" value="VOC"/>
    <property type="match status" value="1"/>
</dbReference>
<accession>A0A7X5C5P1</accession>
<dbReference type="Pfam" id="PF00903">
    <property type="entry name" value="Glyoxalase"/>
    <property type="match status" value="1"/>
</dbReference>
<dbReference type="InterPro" id="IPR029068">
    <property type="entry name" value="Glyas_Bleomycin-R_OHBP_Dase"/>
</dbReference>
<keyword evidence="3" id="KW-1185">Reference proteome</keyword>
<dbReference type="CDD" id="cd06587">
    <property type="entry name" value="VOC"/>
    <property type="match status" value="1"/>
</dbReference>
<evidence type="ECO:0000313" key="3">
    <source>
        <dbReference type="Proteomes" id="UP000558113"/>
    </source>
</evidence>
<name>A0A7X5C5P1_9BACL</name>
<dbReference type="SUPFAM" id="SSF54593">
    <property type="entry name" value="Glyoxalase/Bleomycin resistance protein/Dihydroxybiphenyl dioxygenase"/>
    <property type="match status" value="1"/>
</dbReference>
<dbReference type="RefSeq" id="WP_161705753.1">
    <property type="nucleotide sequence ID" value="NZ_JAAAMU010000038.1"/>
</dbReference>
<dbReference type="Gene3D" id="3.10.180.10">
    <property type="entry name" value="2,3-Dihydroxybiphenyl 1,2-Dioxygenase, domain 1"/>
    <property type="match status" value="1"/>
</dbReference>
<dbReference type="EMBL" id="JAAAMU010000038">
    <property type="protein sequence ID" value="NBC73579.1"/>
    <property type="molecule type" value="Genomic_DNA"/>
</dbReference>
<dbReference type="InterPro" id="IPR037523">
    <property type="entry name" value="VOC_core"/>
</dbReference>
<comment type="caution">
    <text evidence="2">The sequence shown here is derived from an EMBL/GenBank/DDBJ whole genome shotgun (WGS) entry which is preliminary data.</text>
</comment>
<gene>
    <name evidence="2" type="ORF">GT003_31970</name>
</gene>